<keyword evidence="2" id="KW-1185">Reference proteome</keyword>
<gene>
    <name evidence="1" type="ORF">M9H77_18514</name>
</gene>
<evidence type="ECO:0000313" key="2">
    <source>
        <dbReference type="Proteomes" id="UP001060085"/>
    </source>
</evidence>
<name>A0ACC0B7N8_CATRO</name>
<accession>A0ACC0B7N8</accession>
<sequence length="241" mass="27623">MCRSGAPYRVDPLERWRNTIEDLAQLVLRQTSHYSLRWDDHLVESQEGLKTEIGLRADLVECSCYETKRSYGVLASDDYEMLKLVSNDLVIGSGFCPWSLTFAWHDFQIRKSMKVHTHMDSLSVHTHAFKCHVFQITWDERWCSKLLRYFAQSSRMLRHAHRWIYHEGLLIGGSGRTASSPSCSLREVVLERVSILVVDLFYGESVEGPATQEAEFEVGIKEDPSEPEIDPKIEAEGRGTG</sequence>
<proteinExistence type="predicted"/>
<comment type="caution">
    <text evidence="1">The sequence shown here is derived from an EMBL/GenBank/DDBJ whole genome shotgun (WGS) entry which is preliminary data.</text>
</comment>
<dbReference type="EMBL" id="CM044704">
    <property type="protein sequence ID" value="KAI5668661.1"/>
    <property type="molecule type" value="Genomic_DNA"/>
</dbReference>
<evidence type="ECO:0000313" key="1">
    <source>
        <dbReference type="EMBL" id="KAI5668661.1"/>
    </source>
</evidence>
<organism evidence="1 2">
    <name type="scientific">Catharanthus roseus</name>
    <name type="common">Madagascar periwinkle</name>
    <name type="synonym">Vinca rosea</name>
    <dbReference type="NCBI Taxonomy" id="4058"/>
    <lineage>
        <taxon>Eukaryota</taxon>
        <taxon>Viridiplantae</taxon>
        <taxon>Streptophyta</taxon>
        <taxon>Embryophyta</taxon>
        <taxon>Tracheophyta</taxon>
        <taxon>Spermatophyta</taxon>
        <taxon>Magnoliopsida</taxon>
        <taxon>eudicotyledons</taxon>
        <taxon>Gunneridae</taxon>
        <taxon>Pentapetalae</taxon>
        <taxon>asterids</taxon>
        <taxon>lamiids</taxon>
        <taxon>Gentianales</taxon>
        <taxon>Apocynaceae</taxon>
        <taxon>Rauvolfioideae</taxon>
        <taxon>Vinceae</taxon>
        <taxon>Catharanthinae</taxon>
        <taxon>Catharanthus</taxon>
    </lineage>
</organism>
<reference evidence="2" key="1">
    <citation type="journal article" date="2023" name="Nat. Plants">
        <title>Single-cell RNA sequencing provides a high-resolution roadmap for understanding the multicellular compartmentation of specialized metabolism.</title>
        <authorList>
            <person name="Sun S."/>
            <person name="Shen X."/>
            <person name="Li Y."/>
            <person name="Li Y."/>
            <person name="Wang S."/>
            <person name="Li R."/>
            <person name="Zhang H."/>
            <person name="Shen G."/>
            <person name="Guo B."/>
            <person name="Wei J."/>
            <person name="Xu J."/>
            <person name="St-Pierre B."/>
            <person name="Chen S."/>
            <person name="Sun C."/>
        </authorList>
    </citation>
    <scope>NUCLEOTIDE SEQUENCE [LARGE SCALE GENOMIC DNA]</scope>
</reference>
<protein>
    <submittedName>
        <fullName evidence="1">Uncharacterized protein</fullName>
    </submittedName>
</protein>
<dbReference type="Proteomes" id="UP001060085">
    <property type="component" value="Linkage Group LG04"/>
</dbReference>